<protein>
    <submittedName>
        <fullName evidence="1">PilS cassette</fullName>
    </submittedName>
</protein>
<evidence type="ECO:0000313" key="2">
    <source>
        <dbReference type="Proteomes" id="UP000234767"/>
    </source>
</evidence>
<dbReference type="Proteomes" id="UP000234767">
    <property type="component" value="Unassembled WGS sequence"/>
</dbReference>
<organism evidence="1 2">
    <name type="scientific">Neisseria sicca</name>
    <dbReference type="NCBI Taxonomy" id="490"/>
    <lineage>
        <taxon>Bacteria</taxon>
        <taxon>Pseudomonadati</taxon>
        <taxon>Pseudomonadota</taxon>
        <taxon>Betaproteobacteria</taxon>
        <taxon>Neisseriales</taxon>
        <taxon>Neisseriaceae</taxon>
        <taxon>Neisseria</taxon>
    </lineage>
</organism>
<dbReference type="AlphaFoldDB" id="A0A2I1X982"/>
<name>A0A2I1X982_NEISI</name>
<reference evidence="1 2" key="1">
    <citation type="submission" date="2017-12" db="EMBL/GenBank/DDBJ databases">
        <title>Phylogenetic diversity of female urinary microbiome.</title>
        <authorList>
            <person name="Thomas-White K."/>
            <person name="Wolfe A.J."/>
        </authorList>
    </citation>
    <scope>NUCLEOTIDE SEQUENCE [LARGE SCALE GENOMIC DNA]</scope>
    <source>
        <strain evidence="1 2">UMB0321</strain>
    </source>
</reference>
<sequence>MSAQLPSFPRRRESTFKFLQLFFKHQFFIIFNGFPPARE</sequence>
<proteinExistence type="predicted"/>
<accession>A0A2I1X982</accession>
<dbReference type="EMBL" id="PKJO01000027">
    <property type="protein sequence ID" value="PLA39188.1"/>
    <property type="molecule type" value="Genomic_DNA"/>
</dbReference>
<evidence type="ECO:0000313" key="1">
    <source>
        <dbReference type="EMBL" id="PLA39188.1"/>
    </source>
</evidence>
<comment type="caution">
    <text evidence="1">The sequence shown here is derived from an EMBL/GenBank/DDBJ whole genome shotgun (WGS) entry which is preliminary data.</text>
</comment>
<gene>
    <name evidence="1" type="ORF">CYK00_12070</name>
</gene>